<reference evidence="1 2" key="1">
    <citation type="submission" date="2023-03" db="EMBL/GenBank/DDBJ databases">
        <title>Complete genome sequence of Tepidibacter sp. SWIR-1, isolated from a deep-sea hydrothermal vent.</title>
        <authorList>
            <person name="Li X."/>
        </authorList>
    </citation>
    <scope>NUCLEOTIDE SEQUENCE [LARGE SCALE GENOMIC DNA]</scope>
    <source>
        <strain evidence="1 2">SWIR-1</strain>
    </source>
</reference>
<dbReference type="Proteomes" id="UP001222800">
    <property type="component" value="Chromosome"/>
</dbReference>
<organism evidence="1 2">
    <name type="scientific">Tepidibacter hydrothermalis</name>
    <dbReference type="NCBI Taxonomy" id="3036126"/>
    <lineage>
        <taxon>Bacteria</taxon>
        <taxon>Bacillati</taxon>
        <taxon>Bacillota</taxon>
        <taxon>Clostridia</taxon>
        <taxon>Peptostreptococcales</taxon>
        <taxon>Peptostreptococcaceae</taxon>
        <taxon>Tepidibacter</taxon>
    </lineage>
</organism>
<gene>
    <name evidence="1" type="ORF">P4S50_10020</name>
</gene>
<proteinExistence type="predicted"/>
<dbReference type="RefSeq" id="WP_277730642.1">
    <property type="nucleotide sequence ID" value="NZ_CP120733.1"/>
</dbReference>
<sequence>MKIKGTIEVEIDIKDKEAQEFIKETILMMGEENYLNNFRINLTKKLNEEFGGDNEQEGTKFQNCNLSLEI</sequence>
<name>A0ABY8E777_9FIRM</name>
<protein>
    <submittedName>
        <fullName evidence="1">Uncharacterized protein</fullName>
    </submittedName>
</protein>
<evidence type="ECO:0000313" key="1">
    <source>
        <dbReference type="EMBL" id="WFD08733.1"/>
    </source>
</evidence>
<accession>A0ABY8E777</accession>
<dbReference type="EMBL" id="CP120733">
    <property type="protein sequence ID" value="WFD08733.1"/>
    <property type="molecule type" value="Genomic_DNA"/>
</dbReference>
<keyword evidence="2" id="KW-1185">Reference proteome</keyword>
<evidence type="ECO:0000313" key="2">
    <source>
        <dbReference type="Proteomes" id="UP001222800"/>
    </source>
</evidence>